<dbReference type="GO" id="GO:0006747">
    <property type="term" value="P:FAD biosynthetic process"/>
    <property type="evidence" value="ECO:0007669"/>
    <property type="project" value="UniProtKB-UniPathway"/>
</dbReference>
<keyword evidence="6" id="KW-0808">Transferase</keyword>
<proteinExistence type="inferred from homology"/>
<sequence length="191" mass="21698">MQVHKSKTLKLPECVLTIGALDGLHIGHQTLVRQAREQAVELGVPLVVYTFDPPPKVFFQHVKLLTSLSEKLAMLEKLGVDHVVVAQFNADYISQGVERFLQELMDLNPVEIFEGHDFRFGRGREGDVNTLRKYFDVFILDPVLCGAGKTISSTRIRELFLKGEVDEANQLLGWNYLKPVVQQNEKRLVKK</sequence>
<dbReference type="EMBL" id="UGYZ01000002">
    <property type="protein sequence ID" value="SUJ03386.1"/>
    <property type="molecule type" value="Genomic_DNA"/>
</dbReference>
<keyword evidence="8" id="KW-0547">Nucleotide-binding</keyword>
<comment type="similarity">
    <text evidence="2">Belongs to the RibF family.</text>
</comment>
<dbReference type="RefSeq" id="WP_115360779.1">
    <property type="nucleotide sequence ID" value="NZ_CP038012.1"/>
</dbReference>
<keyword evidence="9" id="KW-0274">FAD</keyword>
<dbReference type="GO" id="GO:0005524">
    <property type="term" value="F:ATP binding"/>
    <property type="evidence" value="ECO:0007669"/>
    <property type="project" value="UniProtKB-KW"/>
</dbReference>
<evidence type="ECO:0000256" key="6">
    <source>
        <dbReference type="ARBA" id="ARBA00022679"/>
    </source>
</evidence>
<evidence type="ECO:0000256" key="4">
    <source>
        <dbReference type="ARBA" id="ARBA00022630"/>
    </source>
</evidence>
<dbReference type="InterPro" id="IPR014729">
    <property type="entry name" value="Rossmann-like_a/b/a_fold"/>
</dbReference>
<dbReference type="PANTHER" id="PTHR22749:SF6">
    <property type="entry name" value="RIBOFLAVIN KINASE"/>
    <property type="match status" value="1"/>
</dbReference>
<dbReference type="AlphaFoldDB" id="A0A380BLV6"/>
<evidence type="ECO:0000256" key="2">
    <source>
        <dbReference type="ARBA" id="ARBA00010214"/>
    </source>
</evidence>
<dbReference type="PANTHER" id="PTHR22749">
    <property type="entry name" value="RIBOFLAVIN KINASE/FMN ADENYLYLTRANSFERASE"/>
    <property type="match status" value="1"/>
</dbReference>
<dbReference type="UniPathway" id="UPA00277">
    <property type="reaction ID" value="UER00407"/>
</dbReference>
<evidence type="ECO:0000256" key="5">
    <source>
        <dbReference type="ARBA" id="ARBA00022643"/>
    </source>
</evidence>
<evidence type="ECO:0000313" key="13">
    <source>
        <dbReference type="EMBL" id="SUJ03386.1"/>
    </source>
</evidence>
<keyword evidence="14" id="KW-1185">Reference proteome</keyword>
<comment type="catalytic activity">
    <reaction evidence="11">
        <text>FMN + ATP + H(+) = FAD + diphosphate</text>
        <dbReference type="Rhea" id="RHEA:17237"/>
        <dbReference type="ChEBI" id="CHEBI:15378"/>
        <dbReference type="ChEBI" id="CHEBI:30616"/>
        <dbReference type="ChEBI" id="CHEBI:33019"/>
        <dbReference type="ChEBI" id="CHEBI:57692"/>
        <dbReference type="ChEBI" id="CHEBI:58210"/>
        <dbReference type="EC" id="2.7.7.2"/>
    </reaction>
</comment>
<dbReference type="Pfam" id="PF06574">
    <property type="entry name" value="FAD_syn"/>
    <property type="match status" value="1"/>
</dbReference>
<evidence type="ECO:0000256" key="11">
    <source>
        <dbReference type="ARBA" id="ARBA00049494"/>
    </source>
</evidence>
<evidence type="ECO:0000256" key="1">
    <source>
        <dbReference type="ARBA" id="ARBA00004726"/>
    </source>
</evidence>
<protein>
    <recommendedName>
        <fullName evidence="3">FAD synthase</fullName>
        <ecNumber evidence="3">2.7.7.2</ecNumber>
    </recommendedName>
</protein>
<dbReference type="GO" id="GO:0009398">
    <property type="term" value="P:FMN biosynthetic process"/>
    <property type="evidence" value="ECO:0007669"/>
    <property type="project" value="TreeGrafter"/>
</dbReference>
<evidence type="ECO:0000259" key="12">
    <source>
        <dbReference type="Pfam" id="PF06574"/>
    </source>
</evidence>
<evidence type="ECO:0000313" key="14">
    <source>
        <dbReference type="Proteomes" id="UP000254519"/>
    </source>
</evidence>
<feature type="domain" description="FAD synthetase" evidence="12">
    <location>
        <begin position="11"/>
        <end position="155"/>
    </location>
</feature>
<dbReference type="GO" id="GO:0009231">
    <property type="term" value="P:riboflavin biosynthetic process"/>
    <property type="evidence" value="ECO:0007669"/>
    <property type="project" value="InterPro"/>
</dbReference>
<keyword evidence="10" id="KW-0067">ATP-binding</keyword>
<gene>
    <name evidence="13" type="primary">ribF_3</name>
    <name evidence="13" type="ORF">NCTC4822_01411</name>
</gene>
<dbReference type="Proteomes" id="UP000254519">
    <property type="component" value="Unassembled WGS sequence"/>
</dbReference>
<dbReference type="SUPFAM" id="SSF52374">
    <property type="entry name" value="Nucleotidylyl transferase"/>
    <property type="match status" value="1"/>
</dbReference>
<keyword evidence="7" id="KW-0548">Nucleotidyltransferase</keyword>
<evidence type="ECO:0000256" key="8">
    <source>
        <dbReference type="ARBA" id="ARBA00022741"/>
    </source>
</evidence>
<accession>A0A380BLV6</accession>
<reference evidence="13 14" key="1">
    <citation type="submission" date="2018-06" db="EMBL/GenBank/DDBJ databases">
        <authorList>
            <consortium name="Pathogen Informatics"/>
            <person name="Doyle S."/>
        </authorList>
    </citation>
    <scope>NUCLEOTIDE SEQUENCE [LARGE SCALE GENOMIC DNA]</scope>
    <source>
        <strain evidence="14">ATCC 11859 / DSM 33 / NCIB 8841 / NCTC 4822</strain>
    </source>
</reference>
<dbReference type="GO" id="GO:0003919">
    <property type="term" value="F:FMN adenylyltransferase activity"/>
    <property type="evidence" value="ECO:0007669"/>
    <property type="project" value="UniProtKB-EC"/>
</dbReference>
<evidence type="ECO:0000256" key="9">
    <source>
        <dbReference type="ARBA" id="ARBA00022827"/>
    </source>
</evidence>
<organism evidence="13 14">
    <name type="scientific">Sporosarcina pasteurii</name>
    <name type="common">Bacillus pasteurii</name>
    <dbReference type="NCBI Taxonomy" id="1474"/>
    <lineage>
        <taxon>Bacteria</taxon>
        <taxon>Bacillati</taxon>
        <taxon>Bacillota</taxon>
        <taxon>Bacilli</taxon>
        <taxon>Bacillales</taxon>
        <taxon>Caryophanaceae</taxon>
        <taxon>Sporosarcina</taxon>
    </lineage>
</organism>
<dbReference type="EC" id="2.7.7.2" evidence="3"/>
<dbReference type="InterPro" id="IPR015864">
    <property type="entry name" value="FAD_synthase"/>
</dbReference>
<evidence type="ECO:0000256" key="10">
    <source>
        <dbReference type="ARBA" id="ARBA00022840"/>
    </source>
</evidence>
<dbReference type="InterPro" id="IPR023468">
    <property type="entry name" value="Riboflavin_kinase"/>
</dbReference>
<dbReference type="GO" id="GO:0008531">
    <property type="term" value="F:riboflavin kinase activity"/>
    <property type="evidence" value="ECO:0007669"/>
    <property type="project" value="TreeGrafter"/>
</dbReference>
<name>A0A380BLV6_SPOPA</name>
<keyword evidence="5" id="KW-0288">FMN</keyword>
<comment type="pathway">
    <text evidence="1">Cofactor biosynthesis; FAD biosynthesis; FAD from FMN: step 1/1.</text>
</comment>
<dbReference type="Gene3D" id="3.40.50.620">
    <property type="entry name" value="HUPs"/>
    <property type="match status" value="1"/>
</dbReference>
<evidence type="ECO:0000256" key="3">
    <source>
        <dbReference type="ARBA" id="ARBA00012393"/>
    </source>
</evidence>
<dbReference type="OrthoDB" id="9802794at2"/>
<dbReference type="CDD" id="cd02064">
    <property type="entry name" value="FAD_synthetase_N"/>
    <property type="match status" value="1"/>
</dbReference>
<keyword evidence="4" id="KW-0285">Flavoprotein</keyword>
<evidence type="ECO:0000256" key="7">
    <source>
        <dbReference type="ARBA" id="ARBA00022695"/>
    </source>
</evidence>